<dbReference type="PANTHER" id="PTHR30349">
    <property type="entry name" value="PHAGE INTEGRASE-RELATED"/>
    <property type="match status" value="1"/>
</dbReference>
<keyword evidence="2" id="KW-0233">DNA recombination</keyword>
<evidence type="ECO:0000256" key="1">
    <source>
        <dbReference type="ARBA" id="ARBA00022908"/>
    </source>
</evidence>
<feature type="domain" description="Tyr recombinase" evidence="3">
    <location>
        <begin position="13"/>
        <end position="225"/>
    </location>
</feature>
<reference evidence="4 5" key="1">
    <citation type="submission" date="2018-06" db="EMBL/GenBank/DDBJ databases">
        <authorList>
            <consortium name="Pathogen Informatics"/>
            <person name="Doyle S."/>
        </authorList>
    </citation>
    <scope>NUCLEOTIDE SEQUENCE [LARGE SCALE GENOMIC DNA]</scope>
    <source>
        <strain evidence="4 5">NCTC10313</strain>
    </source>
</reference>
<dbReference type="SUPFAM" id="SSF56349">
    <property type="entry name" value="DNA breaking-rejoining enzymes"/>
    <property type="match status" value="1"/>
</dbReference>
<evidence type="ECO:0000259" key="3">
    <source>
        <dbReference type="PROSITE" id="PS51898"/>
    </source>
</evidence>
<dbReference type="PANTHER" id="PTHR30349:SF36">
    <property type="entry name" value="PROPHAGE INTEGRASE INTR-RELATED"/>
    <property type="match status" value="1"/>
</dbReference>
<dbReference type="InterPro" id="IPR002104">
    <property type="entry name" value="Integrase_catalytic"/>
</dbReference>
<dbReference type="PROSITE" id="PS51898">
    <property type="entry name" value="TYR_RECOMBINASE"/>
    <property type="match status" value="1"/>
</dbReference>
<evidence type="ECO:0000256" key="2">
    <source>
        <dbReference type="ARBA" id="ARBA00023172"/>
    </source>
</evidence>
<dbReference type="GO" id="GO:0015074">
    <property type="term" value="P:DNA integration"/>
    <property type="evidence" value="ECO:0007669"/>
    <property type="project" value="UniProtKB-KW"/>
</dbReference>
<sequence>MSGRICCRGERGIEPDPLTRDEFIRFIDACPHQQTKNLWSVAVYTGLRHGELVSLAWEDIDLKAGTMTIRRNYTKLGDFTLPKTEAGTDRVVHLIKPALSALRNQAEMTRLGRQYQIEVQLREYGRTAIHDCTFVFNPLLVRKSSNVGYHYKVDSIGDSWEAALKRSGLRHRKAYQSRHTYACWSLSAGANPSFIASQMGHTSAQMVFNVYGAWMADSNSDQIAMLNQKLSDFAPSMPQGIVI</sequence>
<dbReference type="GO" id="GO:0006310">
    <property type="term" value="P:DNA recombination"/>
    <property type="evidence" value="ECO:0007669"/>
    <property type="project" value="UniProtKB-KW"/>
</dbReference>
<dbReference type="Pfam" id="PF00589">
    <property type="entry name" value="Phage_integrase"/>
    <property type="match status" value="1"/>
</dbReference>
<gene>
    <name evidence="4" type="ORF">NCTC10313_02949</name>
</gene>
<name>A0A377ZGQ2_KLEPO</name>
<keyword evidence="1" id="KW-0229">DNA integration</keyword>
<evidence type="ECO:0000313" key="4">
    <source>
        <dbReference type="EMBL" id="STU70286.1"/>
    </source>
</evidence>
<evidence type="ECO:0000313" key="5">
    <source>
        <dbReference type="Proteomes" id="UP000254487"/>
    </source>
</evidence>
<dbReference type="InterPro" id="IPR013762">
    <property type="entry name" value="Integrase-like_cat_sf"/>
</dbReference>
<dbReference type="InterPro" id="IPR050090">
    <property type="entry name" value="Tyrosine_recombinase_XerCD"/>
</dbReference>
<dbReference type="InterPro" id="IPR011010">
    <property type="entry name" value="DNA_brk_join_enz"/>
</dbReference>
<dbReference type="CDD" id="cd01189">
    <property type="entry name" value="INT_ICEBs1_C_like"/>
    <property type="match status" value="1"/>
</dbReference>
<dbReference type="Proteomes" id="UP000254487">
    <property type="component" value="Unassembled WGS sequence"/>
</dbReference>
<dbReference type="Gene3D" id="1.10.443.10">
    <property type="entry name" value="Intergrase catalytic core"/>
    <property type="match status" value="1"/>
</dbReference>
<organism evidence="4 5">
    <name type="scientific">Klebsiella pneumoniae subsp. ozaenae</name>
    <dbReference type="NCBI Taxonomy" id="574"/>
    <lineage>
        <taxon>Bacteria</taxon>
        <taxon>Pseudomonadati</taxon>
        <taxon>Pseudomonadota</taxon>
        <taxon>Gammaproteobacteria</taxon>
        <taxon>Enterobacterales</taxon>
        <taxon>Enterobacteriaceae</taxon>
        <taxon>Klebsiella/Raoultella group</taxon>
        <taxon>Klebsiella</taxon>
        <taxon>Klebsiella pneumoniae complex</taxon>
    </lineage>
</organism>
<dbReference type="EMBL" id="UGLW01000003">
    <property type="protein sequence ID" value="STU70286.1"/>
    <property type="molecule type" value="Genomic_DNA"/>
</dbReference>
<dbReference type="AlphaFoldDB" id="A0A377ZGQ2"/>
<accession>A0A377ZGQ2</accession>
<proteinExistence type="predicted"/>
<dbReference type="GO" id="GO:0003677">
    <property type="term" value="F:DNA binding"/>
    <property type="evidence" value="ECO:0007669"/>
    <property type="project" value="InterPro"/>
</dbReference>
<protein>
    <submittedName>
        <fullName evidence="4">Putative transposase/integrase</fullName>
    </submittedName>
</protein>